<protein>
    <recommendedName>
        <fullName evidence="8">PAS domain S-box-containing protein/diguanylate cyclase (GGDEF)-like protein</fullName>
    </recommendedName>
</protein>
<sequence>MSPVRSAPGSDVNAEVSALIDTLHRAGQRLEELTAGEIDAVADQHGMAYLLPRAQELVRQGEAAKKAAILNALPAHIALIDMRGVIVSVNDAWHRFAAANAVQGAGHGIGANYLEICDRAAGPGSAGAVEAAVGIRSVLTSEAPRFSMEYACDSPELHRWFLMTVTPLGHPPSGAVVMHLDITEKEAAAQGQRDLRQLLDNIVENIPTAVQVKSVRDDFRIRMWNKAAEAMYGVPREEAIGRHVQDLWPKADADPMHASDLELAATGRMQEYVDRRATTRDRGDIHVHMRKVALRNDAGQATHLLVITDDITMQLADRARLRESERRLTDMLEHVRLVAVMLDRDARVTYCNEFFLSLTGWKRDEVIGQDWFERFMPPELGDMKPTFLDLLDNLPSAWHVENEIYTRMGERRLVRWNNSVLRSPAGDVIGVASIGEDITEQKENQDSRQQSDERTRSIVELALDAVVVMDSTGSIVDWNTQAEKTFGWTRDEVAGTPLAAVIIPPQHRERHVLGLARFLETGTGAIINRRVELTAMHRDGHEFPVELAISPLRLAGKWIFSAFIRDLTDRKDAERKITRLNRVYAVLSGINTLIVRVRDHEDLFQDACRIAVEDGSFVGAWIGMVDRPGMRIVRVASSGLDEAFFDIIEDRLSLLDDSPAGHGAPAVAVREKRSVVVNDVETVPYVLHKKAHAQRGIRAVVSLPLMIDGDPVGVLNLYAADANVFDEAELRLLSELTGDIAYAINYLDKRDRLDYLAYYDVLTGLANRTLFLERVSQYIRSAATGKHGLAVFLFDLERFKSINDSLGQPAGDELLRQVAQWITQDARDANLAARLGADHFALVLPEIKPGGSIERLLEKAIKGFAEHPFNLNGAVYRIAAKVGVALYPGDGANADELLKQAEAALKTAKASGDRYAFYAPRMTESSAGTLTLENQLRQALEKEQFVLHFQPKMNLASGGLTGAEALIRWNDPATGLVPPGRFIPILEETGLIHEVGRWALHKAIAEYLHWRAARRAAVRVSVNVSPRQLRDRGFVRDIRNAIDVDPHAAAGLELEITESLIMEDVKNSIASLQAIREMGVTIAIDDFGTGFSSLSYLSKLPVDTLKIDRSFVVDMTTGPQGLSLVSTIITLAHSLKLCVVAEGVETAMQSRLLHDLRCDEIQGYLYGKPVPSAEFEARYLLP</sequence>
<dbReference type="Pfam" id="PF13185">
    <property type="entry name" value="GAF_2"/>
    <property type="match status" value="1"/>
</dbReference>
<reference evidence="6 7" key="1">
    <citation type="submission" date="2020-04" db="EMBL/GenBank/DDBJ databases">
        <title>Usitatibacter rugosus gen. nov., sp. nov. and Usitatibacter palustris sp. nov., novel members of Usitatibacteraceae fam. nov. within the order Nitrosomonadales isolated from soil.</title>
        <authorList>
            <person name="Huber K.J."/>
            <person name="Neumann-Schaal M."/>
            <person name="Geppert A."/>
            <person name="Luckner M."/>
            <person name="Wanner G."/>
            <person name="Overmann J."/>
        </authorList>
    </citation>
    <scope>NUCLEOTIDE SEQUENCE [LARGE SCALE GENOMIC DNA]</scope>
    <source>
        <strain evidence="6 7">0125_3</strain>
    </source>
</reference>
<dbReference type="Gene3D" id="3.30.450.40">
    <property type="match status" value="1"/>
</dbReference>
<feature type="domain" description="GGDEF" evidence="5">
    <location>
        <begin position="787"/>
        <end position="920"/>
    </location>
</feature>
<feature type="region of interest" description="Disordered" evidence="1">
    <location>
        <begin position="434"/>
        <end position="454"/>
    </location>
</feature>
<dbReference type="InterPro" id="IPR001633">
    <property type="entry name" value="EAL_dom"/>
</dbReference>
<dbReference type="PROSITE" id="PS50112">
    <property type="entry name" value="PAS"/>
    <property type="match status" value="3"/>
</dbReference>
<keyword evidence="7" id="KW-1185">Reference proteome</keyword>
<feature type="domain" description="PAC" evidence="3">
    <location>
        <begin position="529"/>
        <end position="579"/>
    </location>
</feature>
<feature type="compositionally biased region" description="Basic and acidic residues" evidence="1">
    <location>
        <begin position="439"/>
        <end position="454"/>
    </location>
</feature>
<evidence type="ECO:0000259" key="5">
    <source>
        <dbReference type="PROSITE" id="PS50887"/>
    </source>
</evidence>
<dbReference type="InterPro" id="IPR029016">
    <property type="entry name" value="GAF-like_dom_sf"/>
</dbReference>
<dbReference type="SUPFAM" id="SSF55785">
    <property type="entry name" value="PYP-like sensor domain (PAS domain)"/>
    <property type="match status" value="3"/>
</dbReference>
<dbReference type="Gene3D" id="3.30.70.270">
    <property type="match status" value="1"/>
</dbReference>
<dbReference type="PROSITE" id="PS50113">
    <property type="entry name" value="PAC"/>
    <property type="match status" value="2"/>
</dbReference>
<dbReference type="Pfam" id="PF08448">
    <property type="entry name" value="PAS_4"/>
    <property type="match status" value="3"/>
</dbReference>
<gene>
    <name evidence="6" type="ORF">DSM104443_02239</name>
</gene>
<dbReference type="CDD" id="cd01948">
    <property type="entry name" value="EAL"/>
    <property type="match status" value="1"/>
</dbReference>
<evidence type="ECO:0000259" key="2">
    <source>
        <dbReference type="PROSITE" id="PS50112"/>
    </source>
</evidence>
<dbReference type="InterPro" id="IPR013767">
    <property type="entry name" value="PAS_fold"/>
</dbReference>
<dbReference type="InterPro" id="IPR035965">
    <property type="entry name" value="PAS-like_dom_sf"/>
</dbReference>
<dbReference type="InterPro" id="IPR043128">
    <property type="entry name" value="Rev_trsase/Diguanyl_cyclase"/>
</dbReference>
<dbReference type="InterPro" id="IPR035919">
    <property type="entry name" value="EAL_sf"/>
</dbReference>
<dbReference type="KEGG" id="uru:DSM104443_02239"/>
<feature type="domain" description="PAS" evidence="2">
    <location>
        <begin position="195"/>
        <end position="268"/>
    </location>
</feature>
<evidence type="ECO:0000259" key="3">
    <source>
        <dbReference type="PROSITE" id="PS50113"/>
    </source>
</evidence>
<dbReference type="InterPro" id="IPR029787">
    <property type="entry name" value="Nucleotide_cyclase"/>
</dbReference>
<dbReference type="PROSITE" id="PS50887">
    <property type="entry name" value="GGDEF"/>
    <property type="match status" value="1"/>
</dbReference>
<dbReference type="NCBIfam" id="TIGR00254">
    <property type="entry name" value="GGDEF"/>
    <property type="match status" value="1"/>
</dbReference>
<accession>A0A6M4H029</accession>
<dbReference type="InterPro" id="IPR003018">
    <property type="entry name" value="GAF"/>
</dbReference>
<dbReference type="Pfam" id="PF00563">
    <property type="entry name" value="EAL"/>
    <property type="match status" value="1"/>
</dbReference>
<dbReference type="CDD" id="cd00130">
    <property type="entry name" value="PAS"/>
    <property type="match status" value="3"/>
</dbReference>
<evidence type="ECO:0000313" key="6">
    <source>
        <dbReference type="EMBL" id="QJR11167.1"/>
    </source>
</evidence>
<dbReference type="Proteomes" id="UP000501534">
    <property type="component" value="Chromosome"/>
</dbReference>
<dbReference type="SMART" id="SM00052">
    <property type="entry name" value="EAL"/>
    <property type="match status" value="1"/>
</dbReference>
<dbReference type="Gene3D" id="3.30.450.20">
    <property type="entry name" value="PAS domain"/>
    <property type="match status" value="4"/>
</dbReference>
<evidence type="ECO:0000259" key="4">
    <source>
        <dbReference type="PROSITE" id="PS50883"/>
    </source>
</evidence>
<name>A0A6M4H029_9PROT</name>
<proteinExistence type="predicted"/>
<dbReference type="PANTHER" id="PTHR44757">
    <property type="entry name" value="DIGUANYLATE CYCLASE DGCP"/>
    <property type="match status" value="1"/>
</dbReference>
<dbReference type="Pfam" id="PF00990">
    <property type="entry name" value="GGDEF"/>
    <property type="match status" value="1"/>
</dbReference>
<dbReference type="FunFam" id="3.20.20.450:FF:000001">
    <property type="entry name" value="Cyclic di-GMP phosphodiesterase yahA"/>
    <property type="match status" value="1"/>
</dbReference>
<dbReference type="InterPro" id="IPR000014">
    <property type="entry name" value="PAS"/>
</dbReference>
<dbReference type="InterPro" id="IPR013656">
    <property type="entry name" value="PAS_4"/>
</dbReference>
<dbReference type="InterPro" id="IPR000700">
    <property type="entry name" value="PAS-assoc_C"/>
</dbReference>
<dbReference type="InterPro" id="IPR052155">
    <property type="entry name" value="Biofilm_reg_signaling"/>
</dbReference>
<organism evidence="6 7">
    <name type="scientific">Usitatibacter rugosus</name>
    <dbReference type="NCBI Taxonomy" id="2732067"/>
    <lineage>
        <taxon>Bacteria</taxon>
        <taxon>Pseudomonadati</taxon>
        <taxon>Pseudomonadota</taxon>
        <taxon>Betaproteobacteria</taxon>
        <taxon>Nitrosomonadales</taxon>
        <taxon>Usitatibacteraceae</taxon>
        <taxon>Usitatibacter</taxon>
    </lineage>
</organism>
<dbReference type="SMART" id="SM00091">
    <property type="entry name" value="PAS"/>
    <property type="match status" value="4"/>
</dbReference>
<dbReference type="EMBL" id="CP053069">
    <property type="protein sequence ID" value="QJR11167.1"/>
    <property type="molecule type" value="Genomic_DNA"/>
</dbReference>
<dbReference type="SUPFAM" id="SSF141868">
    <property type="entry name" value="EAL domain-like"/>
    <property type="match status" value="1"/>
</dbReference>
<evidence type="ECO:0000313" key="7">
    <source>
        <dbReference type="Proteomes" id="UP000501534"/>
    </source>
</evidence>
<dbReference type="AlphaFoldDB" id="A0A6M4H029"/>
<dbReference type="SMART" id="SM00086">
    <property type="entry name" value="PAC"/>
    <property type="match status" value="3"/>
</dbReference>
<dbReference type="InterPro" id="IPR000160">
    <property type="entry name" value="GGDEF_dom"/>
</dbReference>
<dbReference type="Pfam" id="PF00989">
    <property type="entry name" value="PAS"/>
    <property type="match status" value="1"/>
</dbReference>
<dbReference type="SMART" id="SM00267">
    <property type="entry name" value="GGDEF"/>
    <property type="match status" value="1"/>
</dbReference>
<dbReference type="SUPFAM" id="SSF55781">
    <property type="entry name" value="GAF domain-like"/>
    <property type="match status" value="1"/>
</dbReference>
<dbReference type="PROSITE" id="PS50883">
    <property type="entry name" value="EAL"/>
    <property type="match status" value="1"/>
</dbReference>
<dbReference type="SUPFAM" id="SSF55073">
    <property type="entry name" value="Nucleotide cyclase"/>
    <property type="match status" value="1"/>
</dbReference>
<evidence type="ECO:0008006" key="8">
    <source>
        <dbReference type="Google" id="ProtNLM"/>
    </source>
</evidence>
<dbReference type="Gene3D" id="3.20.20.450">
    <property type="entry name" value="EAL domain"/>
    <property type="match status" value="1"/>
</dbReference>
<dbReference type="CDD" id="cd01949">
    <property type="entry name" value="GGDEF"/>
    <property type="match status" value="1"/>
</dbReference>
<feature type="domain" description="EAL" evidence="4">
    <location>
        <begin position="929"/>
        <end position="1182"/>
    </location>
</feature>
<dbReference type="GO" id="GO:0006355">
    <property type="term" value="P:regulation of DNA-templated transcription"/>
    <property type="evidence" value="ECO:0007669"/>
    <property type="project" value="InterPro"/>
</dbReference>
<evidence type="ECO:0000256" key="1">
    <source>
        <dbReference type="SAM" id="MobiDB-lite"/>
    </source>
</evidence>
<feature type="domain" description="PAC" evidence="3">
    <location>
        <begin position="398"/>
        <end position="450"/>
    </location>
</feature>
<feature type="domain" description="PAS" evidence="2">
    <location>
        <begin position="451"/>
        <end position="522"/>
    </location>
</feature>
<dbReference type="InterPro" id="IPR001610">
    <property type="entry name" value="PAC"/>
</dbReference>
<dbReference type="PANTHER" id="PTHR44757:SF2">
    <property type="entry name" value="BIOFILM ARCHITECTURE MAINTENANCE PROTEIN MBAA"/>
    <property type="match status" value="1"/>
</dbReference>
<feature type="domain" description="PAS" evidence="2">
    <location>
        <begin position="324"/>
        <end position="379"/>
    </location>
</feature>
<dbReference type="SMART" id="SM00065">
    <property type="entry name" value="GAF"/>
    <property type="match status" value="1"/>
</dbReference>
<dbReference type="NCBIfam" id="TIGR00229">
    <property type="entry name" value="sensory_box"/>
    <property type="match status" value="3"/>
</dbReference>